<proteinExistence type="inferred from homology"/>
<dbReference type="STRING" id="43151.W5J9T3"/>
<dbReference type="VEuPathDB" id="VectorBase:ADAC007123"/>
<dbReference type="EC" id="2.7.10.1" evidence="13"/>
<gene>
    <name evidence="19" type="ORF">AND_007123</name>
</gene>
<dbReference type="EnsemblMetazoa" id="ADAC007123-RA">
    <property type="protein sequence ID" value="ADAC007123-PA"/>
    <property type="gene ID" value="ADAC007123"/>
</dbReference>
<feature type="region of interest" description="Disordered" evidence="14">
    <location>
        <begin position="1055"/>
        <end position="1103"/>
    </location>
</feature>
<dbReference type="CDD" id="cd05048">
    <property type="entry name" value="PTKc_Ror"/>
    <property type="match status" value="1"/>
</dbReference>
<evidence type="ECO:0000256" key="14">
    <source>
        <dbReference type="SAM" id="MobiDB-lite"/>
    </source>
</evidence>
<keyword evidence="13 15" id="KW-0812">Transmembrane</keyword>
<feature type="region of interest" description="Disordered" evidence="14">
    <location>
        <begin position="505"/>
        <end position="540"/>
    </location>
</feature>
<dbReference type="PROSITE" id="PS00239">
    <property type="entry name" value="RECEPTOR_TYR_KIN_II"/>
    <property type="match status" value="1"/>
</dbReference>
<feature type="compositionally biased region" description="Low complexity" evidence="14">
    <location>
        <begin position="524"/>
        <end position="536"/>
    </location>
</feature>
<dbReference type="InterPro" id="IPR036790">
    <property type="entry name" value="Frizzled_dom_sf"/>
</dbReference>
<dbReference type="InterPro" id="IPR008266">
    <property type="entry name" value="Tyr_kinase_AS"/>
</dbReference>
<evidence type="ECO:0000256" key="8">
    <source>
        <dbReference type="ARBA" id="ARBA00023137"/>
    </source>
</evidence>
<feature type="compositionally biased region" description="Low complexity" evidence="14">
    <location>
        <begin position="994"/>
        <end position="1005"/>
    </location>
</feature>
<dbReference type="VEuPathDB" id="VectorBase:ADAR2_004362"/>
<dbReference type="PRINTS" id="PR00018">
    <property type="entry name" value="KRINGLE"/>
</dbReference>
<feature type="region of interest" description="Disordered" evidence="14">
    <location>
        <begin position="1179"/>
        <end position="1208"/>
    </location>
</feature>
<keyword evidence="3 11" id="KW-0420">Kringle</keyword>
<keyword evidence="4" id="KW-0808">Transferase</keyword>
<dbReference type="GO" id="GO:0004714">
    <property type="term" value="F:transmembrane receptor protein tyrosine kinase activity"/>
    <property type="evidence" value="ECO:0007669"/>
    <property type="project" value="UniProtKB-EC"/>
</dbReference>
<keyword evidence="21" id="KW-1185">Reference proteome</keyword>
<feature type="compositionally biased region" description="Basic and acidic residues" evidence="14">
    <location>
        <begin position="1075"/>
        <end position="1084"/>
    </location>
</feature>
<feature type="compositionally biased region" description="Basic residues" evidence="14">
    <location>
        <begin position="936"/>
        <end position="945"/>
    </location>
</feature>
<evidence type="ECO:0000259" key="17">
    <source>
        <dbReference type="PROSITE" id="PS50038"/>
    </source>
</evidence>
<comment type="subcellular location">
    <subcellularLocation>
        <location evidence="1">Membrane</location>
        <topology evidence="1">Single-pass type I membrane protein</topology>
    </subcellularLocation>
</comment>
<feature type="compositionally biased region" description="Basic residues" evidence="14">
    <location>
        <begin position="156"/>
        <end position="165"/>
    </location>
</feature>
<dbReference type="SUPFAM" id="SSF56112">
    <property type="entry name" value="Protein kinase-like (PK-like)"/>
    <property type="match status" value="1"/>
</dbReference>
<organism evidence="19">
    <name type="scientific">Anopheles darlingi</name>
    <name type="common">Mosquito</name>
    <dbReference type="NCBI Taxonomy" id="43151"/>
    <lineage>
        <taxon>Eukaryota</taxon>
        <taxon>Metazoa</taxon>
        <taxon>Ecdysozoa</taxon>
        <taxon>Arthropoda</taxon>
        <taxon>Hexapoda</taxon>
        <taxon>Insecta</taxon>
        <taxon>Pterygota</taxon>
        <taxon>Neoptera</taxon>
        <taxon>Endopterygota</taxon>
        <taxon>Diptera</taxon>
        <taxon>Nematocera</taxon>
        <taxon>Culicoidea</taxon>
        <taxon>Culicidae</taxon>
        <taxon>Anophelinae</taxon>
        <taxon>Anopheles</taxon>
    </lineage>
</organism>
<evidence type="ECO:0000256" key="13">
    <source>
        <dbReference type="RuleBase" id="RU000312"/>
    </source>
</evidence>
<evidence type="ECO:0000313" key="20">
    <source>
        <dbReference type="EnsemblMetazoa" id="ADAC007123-PA"/>
    </source>
</evidence>
<keyword evidence="8" id="KW-0829">Tyrosine-protein kinase</keyword>
<dbReference type="PROSITE" id="PS50070">
    <property type="entry name" value="KRINGLE_2"/>
    <property type="match status" value="1"/>
</dbReference>
<sequence length="1229" mass="135435">MEPAASGSGGGVRLVGASTNSKFNRRKKTEKLHGNSAAAAIADPPQYRNDEEEAIEPGVCQVYTGTTCEQFLRNQTVFVTPDITMEVLEERLKSAYGVIRESKDMNANCRVYALPSLCYSILPLCRTPELTNHQYFANRAAAEAARRAATIGRGKFRSHEKKNNRKQQQQLALKAGTIPSTAIPDPPLTPGTTTTTERMRIYFSGGVTPDLTGSFFDGDIVTENAAPRYARAAAPSDGASYRRFLQQPEETVSVLSYTSSAAGPKKAYPPTRNTENLRRICRNDCELLENELCQKEYAIAKRHPTIGQKLPLEECDDLPLQQSVDGTILNGIGGLGSSGDMECMRLGIDLDIKPDDDCYWENGASYRGITDRTKSSKICMRWSKLMHTMSEFPHLAGHNYCRNPPHAGPMDAPWCYVDMQKTIEYCDIPKCSERMWMYIIAGFIAVISPLFIGIAVFCCRKYRKHGVSNIQNINLPNADKNIYGNSRLNSPIEMTSLIANQSSTSAGAASRNAENGGIQGLTTGQPGHSQGQSSQSRNNGISRVPQYTLQDVRFVEELGEGAFGKVYKGELTQKTGEKIFVAVKALKENASAKTQADFKREIELISDLKHDNIVCILGVVLKEEPLCMLFEYMAQGDLHEFLIANSPNEGKSLSQLQFLLIAQQICDGMEYLASHHYVHRDLAARNCLVGDNLTVKISDFGLSRDIYSSDYYRVQSKSLLPVRWMPSESILYGKFTTESDVWSFGVVLWEIYSYGLQPYYGYSNQEVINMVRGRQLLPCPESCPSAVYSLMVECWLVEAVRRPTFPEIGHRLKIWYQAQKRSEQNEQAGFNRKGSMLSVNTQRMSSQGNLNIATPSASSSHHSLSRNGEPAAAGRTEQQLQQQQPLLQQSQPRKHHHHHSLEREKILRTNQLQQQQLMQQQTPQSIPQHPVTARQQHQHHQHHHSLDRTNSGNRLEDANTSGSICGDQYETQSNRSFYHNASASRSNKSIHSMQEPQQHQQQHHGSAGHHQHHLHHQQQQQPIMGHPQGYKNFSLPRKSVDSGLEYGLESGAEALTSATNSPGYPVGGSGGVRGTEMKARPPKDPHRHHHHHHHHGSGRSRNRIDAIGANTGAAAVGSSISSLPGAELSELDRQAQLLPKNSTQSLAMTGPSTVAGRKPSHSGSILSVASTVSEQCTTATTNGAGGSSFQPGFSSPSPTVHSIGNGVGGMHGGADPALAGLMQSSYHEG</sequence>
<evidence type="ECO:0000256" key="4">
    <source>
        <dbReference type="ARBA" id="ARBA00022679"/>
    </source>
</evidence>
<reference evidence="19" key="3">
    <citation type="journal article" date="2013" name="Nucleic Acids Res.">
        <title>The genome of Anopheles darlingi, the main neotropical malaria vector.</title>
        <authorList>
            <person name="Marinotti O."/>
            <person name="Cerqueira G.C."/>
            <person name="de Almeida L.G."/>
            <person name="Ferro M.I."/>
            <person name="Loreto E.L."/>
            <person name="Zaha A."/>
            <person name="Teixeira S.M."/>
            <person name="Wespiser A.R."/>
            <person name="Almeida E Silva A."/>
            <person name="Schlindwein A.D."/>
            <person name="Pacheco A.C."/>
            <person name="Silva A.L."/>
            <person name="Graveley B.R."/>
            <person name="Walenz B.P."/>
            <person name="Lima Bde A."/>
            <person name="Ribeiro C.A."/>
            <person name="Nunes-Silva C.G."/>
            <person name="de Carvalho C.R."/>
            <person name="Soares C.M."/>
            <person name="de Menezes C.B."/>
            <person name="Matiolli C."/>
            <person name="Caffrey D."/>
            <person name="Araujo D.A."/>
            <person name="de Oliveira D.M."/>
            <person name="Golenbock D."/>
            <person name="Grisard E.C."/>
            <person name="Fantinatti-Garboggini F."/>
            <person name="de Carvalho F.M."/>
            <person name="Barcellos F.G."/>
            <person name="Prosdocimi F."/>
            <person name="May G."/>
            <person name="Azevedo Junior G.M."/>
            <person name="Guimaraes G.M."/>
            <person name="Goldman G.H."/>
            <person name="Padilha I.Q."/>
            <person name="Batista Jda S."/>
            <person name="Ferro J.A."/>
            <person name="Ribeiro J.M."/>
            <person name="Fietto J.L."/>
            <person name="Dabbas K.M."/>
            <person name="Cerdeira L."/>
            <person name="Agnez-Lima L.F."/>
            <person name="Brocchi M."/>
            <person name="de Carvalho M.O."/>
            <person name="Teixeira Mde M."/>
            <person name="Diniz Maia Mde M."/>
            <person name="Goldman M.H."/>
            <person name="Cruz Schneider M.P."/>
            <person name="Felipe M.S."/>
            <person name="Hungria M."/>
            <person name="Nicolas M.F."/>
            <person name="Pereira M."/>
            <person name="Montes M.A."/>
            <person name="Cantao M.E."/>
            <person name="Vincentz M."/>
            <person name="Rafael M.S."/>
            <person name="Silverman N."/>
            <person name="Stoco P.H."/>
            <person name="Souza R.C."/>
            <person name="Vicentini R."/>
            <person name="Gazzinelli R.T."/>
            <person name="Neves Rde O."/>
            <person name="Silva R."/>
            <person name="Astolfi-Filho S."/>
            <person name="Maciel T.E."/>
            <person name="Urmenyi T.P."/>
            <person name="Tadei W.P."/>
            <person name="Camargo E.P."/>
            <person name="de Vasconcelos A.T."/>
        </authorList>
    </citation>
    <scope>NUCLEOTIDE SEQUENCE</scope>
</reference>
<keyword evidence="9" id="KW-1015">Disulfide bond</keyword>
<comment type="catalytic activity">
    <reaction evidence="10 13">
        <text>L-tyrosyl-[protein] + ATP = O-phospho-L-tyrosyl-[protein] + ADP + H(+)</text>
        <dbReference type="Rhea" id="RHEA:10596"/>
        <dbReference type="Rhea" id="RHEA-COMP:10136"/>
        <dbReference type="Rhea" id="RHEA-COMP:20101"/>
        <dbReference type="ChEBI" id="CHEBI:15378"/>
        <dbReference type="ChEBI" id="CHEBI:30616"/>
        <dbReference type="ChEBI" id="CHEBI:46858"/>
        <dbReference type="ChEBI" id="CHEBI:61978"/>
        <dbReference type="ChEBI" id="CHEBI:456216"/>
        <dbReference type="EC" id="2.7.10.1"/>
    </reaction>
</comment>
<dbReference type="GO" id="GO:0007169">
    <property type="term" value="P:cell surface receptor protein tyrosine kinase signaling pathway"/>
    <property type="evidence" value="ECO:0007669"/>
    <property type="project" value="InterPro"/>
</dbReference>
<evidence type="ECO:0000256" key="10">
    <source>
        <dbReference type="ARBA" id="ARBA00051243"/>
    </source>
</evidence>
<feature type="compositionally biased region" description="Basic residues" evidence="14">
    <location>
        <begin position="1006"/>
        <end position="1016"/>
    </location>
</feature>
<evidence type="ECO:0000256" key="11">
    <source>
        <dbReference type="PROSITE-ProRule" id="PRU00121"/>
    </source>
</evidence>
<dbReference type="SMART" id="SM00130">
    <property type="entry name" value="KR"/>
    <property type="match status" value="1"/>
</dbReference>
<dbReference type="PRINTS" id="PR00109">
    <property type="entry name" value="TYRKINASE"/>
</dbReference>
<feature type="compositionally biased region" description="Polar residues" evidence="14">
    <location>
        <begin position="1141"/>
        <end position="1152"/>
    </location>
</feature>
<dbReference type="InterPro" id="IPR020067">
    <property type="entry name" value="Frizzled_dom"/>
</dbReference>
<feature type="region of interest" description="Disordered" evidence="14">
    <location>
        <begin position="842"/>
        <end position="1037"/>
    </location>
</feature>
<dbReference type="InterPro" id="IPR013806">
    <property type="entry name" value="Kringle-like"/>
</dbReference>
<keyword evidence="2 13" id="KW-0597">Phosphoprotein</keyword>
<feature type="domain" description="Kringle" evidence="18">
    <location>
        <begin position="357"/>
        <end position="431"/>
    </location>
</feature>
<evidence type="ECO:0000256" key="5">
    <source>
        <dbReference type="ARBA" id="ARBA00022741"/>
    </source>
</evidence>
<dbReference type="SMART" id="SM00220">
    <property type="entry name" value="S_TKc"/>
    <property type="match status" value="1"/>
</dbReference>
<evidence type="ECO:0000313" key="19">
    <source>
        <dbReference type="EMBL" id="ETN61222.1"/>
    </source>
</evidence>
<feature type="transmembrane region" description="Helical" evidence="15">
    <location>
        <begin position="435"/>
        <end position="459"/>
    </location>
</feature>
<feature type="compositionally biased region" description="Low complexity" evidence="14">
    <location>
        <begin position="878"/>
        <end position="891"/>
    </location>
</feature>
<feature type="compositionally biased region" description="Polar residues" evidence="14">
    <location>
        <begin position="948"/>
        <end position="992"/>
    </location>
</feature>
<dbReference type="FunFam" id="1.10.510.10:FF:000554">
    <property type="entry name" value="Predicted protein"/>
    <property type="match status" value="1"/>
</dbReference>
<dbReference type="InterPro" id="IPR011009">
    <property type="entry name" value="Kinase-like_dom_sf"/>
</dbReference>
<dbReference type="Gene3D" id="1.10.2000.10">
    <property type="entry name" value="Frizzled cysteine-rich domain"/>
    <property type="match status" value="2"/>
</dbReference>
<dbReference type="InterPro" id="IPR000001">
    <property type="entry name" value="Kringle"/>
</dbReference>
<feature type="compositionally biased region" description="Polar residues" evidence="14">
    <location>
        <begin position="842"/>
        <end position="855"/>
    </location>
</feature>
<dbReference type="Gene3D" id="3.30.200.20">
    <property type="entry name" value="Phosphorylase Kinase, domain 1"/>
    <property type="match status" value="1"/>
</dbReference>
<dbReference type="GO" id="GO:0017147">
    <property type="term" value="F:Wnt-protein binding"/>
    <property type="evidence" value="ECO:0007669"/>
    <property type="project" value="TreeGrafter"/>
</dbReference>
<dbReference type="PANTHER" id="PTHR24416:SF611">
    <property type="entry name" value="TYROSINE-PROTEIN KINASE TRANSMEMBRANE RECEPTOR ROR"/>
    <property type="match status" value="1"/>
</dbReference>
<keyword evidence="5 12" id="KW-0547">Nucleotide-binding</keyword>
<keyword evidence="6 19" id="KW-0418">Kinase</keyword>
<dbReference type="FunCoup" id="W5J9T3">
    <property type="interactions" value="65"/>
</dbReference>
<dbReference type="Pfam" id="PF07714">
    <property type="entry name" value="PK_Tyr_Ser-Thr"/>
    <property type="match status" value="1"/>
</dbReference>
<dbReference type="eggNOG" id="KOG1026">
    <property type="taxonomic scope" value="Eukaryota"/>
</dbReference>
<feature type="compositionally biased region" description="Low complexity" evidence="14">
    <location>
        <begin position="911"/>
        <end position="928"/>
    </location>
</feature>
<dbReference type="AlphaFoldDB" id="W5J9T3"/>
<dbReference type="InterPro" id="IPR020635">
    <property type="entry name" value="Tyr_kinase_cat_dom"/>
</dbReference>
<dbReference type="PANTHER" id="PTHR24416">
    <property type="entry name" value="TYROSINE-PROTEIN KINASE RECEPTOR"/>
    <property type="match status" value="1"/>
</dbReference>
<keyword evidence="7 12" id="KW-0067">ATP-binding</keyword>
<dbReference type="GO" id="GO:0005886">
    <property type="term" value="C:plasma membrane"/>
    <property type="evidence" value="ECO:0007669"/>
    <property type="project" value="TreeGrafter"/>
</dbReference>
<dbReference type="GO" id="GO:0043235">
    <property type="term" value="C:receptor complex"/>
    <property type="evidence" value="ECO:0007669"/>
    <property type="project" value="TreeGrafter"/>
</dbReference>
<feature type="domain" description="Protein kinase" evidence="16">
    <location>
        <begin position="552"/>
        <end position="816"/>
    </location>
</feature>
<evidence type="ECO:0000259" key="16">
    <source>
        <dbReference type="PROSITE" id="PS50011"/>
    </source>
</evidence>
<dbReference type="InterPro" id="IPR002011">
    <property type="entry name" value="Tyr_kinase_rcpt_2_CS"/>
</dbReference>
<feature type="domain" description="FZ" evidence="17">
    <location>
        <begin position="55"/>
        <end position="346"/>
    </location>
</feature>
<dbReference type="PROSITE" id="PS00107">
    <property type="entry name" value="PROTEIN_KINASE_ATP"/>
    <property type="match status" value="1"/>
</dbReference>
<dbReference type="HOGENOM" id="CLU_000288_30_3_1"/>
<dbReference type="FunFam" id="3.30.200.20:FF:000539">
    <property type="entry name" value="Tyrosine-protein kinase receptor"/>
    <property type="match status" value="1"/>
</dbReference>
<evidence type="ECO:0000256" key="6">
    <source>
        <dbReference type="ARBA" id="ARBA00022777"/>
    </source>
</evidence>
<evidence type="ECO:0000256" key="2">
    <source>
        <dbReference type="ARBA" id="ARBA00022553"/>
    </source>
</evidence>
<feature type="region of interest" description="Disordered" evidence="14">
    <location>
        <begin position="156"/>
        <end position="194"/>
    </location>
</feature>
<dbReference type="CDD" id="cd07459">
    <property type="entry name" value="CRD_TK_ROR_like"/>
    <property type="match status" value="1"/>
</dbReference>
<protein>
    <recommendedName>
        <fullName evidence="13">Tyrosine-protein kinase receptor</fullName>
        <ecNumber evidence="13">2.7.10.1</ecNumber>
    </recommendedName>
</protein>
<dbReference type="FunFam" id="2.40.20.10:FF:000021">
    <property type="entry name" value="Tyrosine-protein kinase receptor"/>
    <property type="match status" value="1"/>
</dbReference>
<evidence type="ECO:0000313" key="21">
    <source>
        <dbReference type="Proteomes" id="UP000000673"/>
    </source>
</evidence>
<dbReference type="CDD" id="cd00108">
    <property type="entry name" value="KR"/>
    <property type="match status" value="1"/>
</dbReference>
<keyword evidence="15" id="KW-0472">Membrane</keyword>
<accession>W5J9T3</accession>
<keyword evidence="13 19" id="KW-0675">Receptor</keyword>
<feature type="compositionally biased region" description="Basic residues" evidence="14">
    <location>
        <begin position="1085"/>
        <end position="1101"/>
    </location>
</feature>
<evidence type="ECO:0000256" key="9">
    <source>
        <dbReference type="ARBA" id="ARBA00023157"/>
    </source>
</evidence>
<evidence type="ECO:0000256" key="15">
    <source>
        <dbReference type="SAM" id="Phobius"/>
    </source>
</evidence>
<dbReference type="OMA" id="SCPSAVY"/>
<dbReference type="EMBL" id="ADMH02001746">
    <property type="protein sequence ID" value="ETN61222.1"/>
    <property type="molecule type" value="Genomic_DNA"/>
</dbReference>
<comment type="similarity">
    <text evidence="13">Belongs to the protein kinase superfamily. Tyr protein kinase family. Insulin receptor subfamily.</text>
</comment>
<feature type="binding site" evidence="12">
    <location>
        <position position="584"/>
    </location>
    <ligand>
        <name>ATP</name>
        <dbReference type="ChEBI" id="CHEBI:30616"/>
    </ligand>
</feature>
<dbReference type="Gene3D" id="1.10.510.10">
    <property type="entry name" value="Transferase(Phosphotransferase) domain 1"/>
    <property type="match status" value="1"/>
</dbReference>
<reference evidence="19" key="2">
    <citation type="submission" date="2010-05" db="EMBL/GenBank/DDBJ databases">
        <authorList>
            <person name="Almeida L.G."/>
            <person name="Nicolas M.F."/>
            <person name="Souza R.C."/>
            <person name="Vasconcelos A.T.R."/>
        </authorList>
    </citation>
    <scope>NUCLEOTIDE SEQUENCE</scope>
</reference>
<dbReference type="GO" id="GO:0005524">
    <property type="term" value="F:ATP binding"/>
    <property type="evidence" value="ECO:0007669"/>
    <property type="project" value="UniProtKB-UniRule"/>
</dbReference>
<dbReference type="PROSITE" id="PS50011">
    <property type="entry name" value="PROTEIN_KINASE_DOM"/>
    <property type="match status" value="1"/>
</dbReference>
<dbReference type="Pfam" id="PF00051">
    <property type="entry name" value="Kringle"/>
    <property type="match status" value="1"/>
</dbReference>
<evidence type="ECO:0000256" key="1">
    <source>
        <dbReference type="ARBA" id="ARBA00004479"/>
    </source>
</evidence>
<dbReference type="InterPro" id="IPR050122">
    <property type="entry name" value="RTK"/>
</dbReference>
<dbReference type="InterPro" id="IPR017441">
    <property type="entry name" value="Protein_kinase_ATP_BS"/>
</dbReference>
<dbReference type="SMART" id="SM00219">
    <property type="entry name" value="TyrKc"/>
    <property type="match status" value="1"/>
</dbReference>
<feature type="compositionally biased region" description="Low complexity" evidence="14">
    <location>
        <begin position="1179"/>
        <end position="1198"/>
    </location>
</feature>
<dbReference type="InterPro" id="IPR041775">
    <property type="entry name" value="Ror-like_CRD"/>
</dbReference>
<feature type="compositionally biased region" description="Low complexity" evidence="14">
    <location>
        <begin position="1017"/>
        <end position="1029"/>
    </location>
</feature>
<dbReference type="InterPro" id="IPR001245">
    <property type="entry name" value="Ser-Thr/Tyr_kinase_cat_dom"/>
</dbReference>
<evidence type="ECO:0000259" key="18">
    <source>
        <dbReference type="PROSITE" id="PS50070"/>
    </source>
</evidence>
<evidence type="ECO:0000256" key="12">
    <source>
        <dbReference type="PROSITE-ProRule" id="PRU10141"/>
    </source>
</evidence>
<evidence type="ECO:0000256" key="3">
    <source>
        <dbReference type="ARBA" id="ARBA00022572"/>
    </source>
</evidence>
<dbReference type="FunFam" id="1.10.2000.10:FF:000018">
    <property type="entry name" value="Tyrosine-protein kinase receptor"/>
    <property type="match status" value="1"/>
</dbReference>
<dbReference type="InterPro" id="IPR038178">
    <property type="entry name" value="Kringle_sf"/>
</dbReference>
<name>W5J9T3_ANODA</name>
<dbReference type="Gene3D" id="2.40.20.10">
    <property type="entry name" value="Plasminogen Kringle 4"/>
    <property type="match status" value="1"/>
</dbReference>
<dbReference type="InterPro" id="IPR000719">
    <property type="entry name" value="Prot_kinase_dom"/>
</dbReference>
<dbReference type="PROSITE" id="PS00109">
    <property type="entry name" value="PROTEIN_KINASE_TYR"/>
    <property type="match status" value="1"/>
</dbReference>
<feature type="region of interest" description="Disordered" evidence="14">
    <location>
        <begin position="1"/>
        <end position="44"/>
    </location>
</feature>
<feature type="region of interest" description="Disordered" evidence="14">
    <location>
        <begin position="1141"/>
        <end position="1162"/>
    </location>
</feature>
<evidence type="ECO:0000256" key="7">
    <source>
        <dbReference type="ARBA" id="ARBA00022840"/>
    </source>
</evidence>
<dbReference type="Proteomes" id="UP000000673">
    <property type="component" value="Unassembled WGS sequence"/>
</dbReference>
<dbReference type="PROSITE" id="PS50038">
    <property type="entry name" value="FZ"/>
    <property type="match status" value="1"/>
</dbReference>
<comment type="caution">
    <text evidence="11">Lacks conserved residue(s) required for the propagation of feature annotation.</text>
</comment>
<dbReference type="SUPFAM" id="SSF57440">
    <property type="entry name" value="Kringle-like"/>
    <property type="match status" value="1"/>
</dbReference>
<keyword evidence="15" id="KW-1133">Transmembrane helix</keyword>
<reference evidence="19 21" key="1">
    <citation type="journal article" date="2010" name="BMC Genomics">
        <title>Combination of measures distinguishes pre-miRNAs from other stem-loops in the genome of the newly sequenced Anopheles darlingi.</title>
        <authorList>
            <person name="Mendes N.D."/>
            <person name="Freitas A.T."/>
            <person name="Vasconcelos A.T."/>
            <person name="Sagot M.F."/>
        </authorList>
    </citation>
    <scope>NUCLEOTIDE SEQUENCE</scope>
</reference>
<reference evidence="20" key="4">
    <citation type="submission" date="2015-06" db="UniProtKB">
        <authorList>
            <consortium name="EnsemblMetazoa"/>
        </authorList>
    </citation>
    <scope>IDENTIFICATION</scope>
</reference>